<protein>
    <recommendedName>
        <fullName evidence="6">Choline transporter-like protein</fullName>
    </recommendedName>
</protein>
<sequence>MGSCLSSDMKPEELSVFKDLPPETLLDVIEIPERAEHRKPTDRRFIIVYAVAVALLLPFMIYTMCFADSSRLLSFYDECGNSCGIKNSKHEDVACSGKDLTDKPYMMFEGHNDPTRNDGWLSKPRSCVQTCPAGYNPIFNICIASDKDDSIDYIMKVGLFLKNEAWRIVFSCFVSIGVAIGVVVLYRTATKAMVYTTLIVVSLLTIVGVILLWVSVASTPLNAGTMTFAIVLTVLLVFFLCVLIFLRKKIGLVIALLQEAMKTVFDLPQLLMVPVLTFLAQLVLVCLFLTTLAYMLTAGILTPLDGYLGDYYYYELTMVMKFTHYYNFAIYLWTSQIIVGIQYMVIAGAVAKWYFAKNKKLLDRPLRTSVFVTFLYHLGSIVMGSLIIIIVMIVRSLISAAIRNRVIRACVDALLRPIERFLKYLTKNAYIVIAMHGKPFCKSGKRGGKIILDNAINVVAINFIGDFILAMAQLTIVFISMIFTFAIMQGAHSLNNDDVSEYVAYGIVFLFSLMAAVTAFSVFETVIDSLFICFCEDSLMNDGMARPYAMSRELMEFLDNAKTVFVKKKNSD</sequence>
<evidence type="ECO:0000313" key="7">
    <source>
        <dbReference type="EMBL" id="KAJ8964472.1"/>
    </source>
</evidence>
<feature type="transmembrane region" description="Helical" evidence="6">
    <location>
        <begin position="193"/>
        <end position="214"/>
    </location>
</feature>
<evidence type="ECO:0000256" key="1">
    <source>
        <dbReference type="ARBA" id="ARBA00004141"/>
    </source>
</evidence>
<feature type="transmembrane region" description="Helical" evidence="6">
    <location>
        <begin position="226"/>
        <end position="246"/>
    </location>
</feature>
<organism evidence="7 8">
    <name type="scientific">Molorchus minor</name>
    <dbReference type="NCBI Taxonomy" id="1323400"/>
    <lineage>
        <taxon>Eukaryota</taxon>
        <taxon>Metazoa</taxon>
        <taxon>Ecdysozoa</taxon>
        <taxon>Arthropoda</taxon>
        <taxon>Hexapoda</taxon>
        <taxon>Insecta</taxon>
        <taxon>Pterygota</taxon>
        <taxon>Neoptera</taxon>
        <taxon>Endopterygota</taxon>
        <taxon>Coleoptera</taxon>
        <taxon>Polyphaga</taxon>
        <taxon>Cucujiformia</taxon>
        <taxon>Chrysomeloidea</taxon>
        <taxon>Cerambycidae</taxon>
        <taxon>Lamiinae</taxon>
        <taxon>Monochamini</taxon>
        <taxon>Molorchus</taxon>
    </lineage>
</organism>
<gene>
    <name evidence="7" type="ORF">NQ317_016595</name>
</gene>
<keyword evidence="8" id="KW-1185">Reference proteome</keyword>
<evidence type="ECO:0000256" key="4">
    <source>
        <dbReference type="ARBA" id="ARBA00022989"/>
    </source>
</evidence>
<keyword evidence="3 6" id="KW-0812">Transmembrane</keyword>
<dbReference type="Pfam" id="PF04515">
    <property type="entry name" value="Choline_transpo"/>
    <property type="match status" value="1"/>
</dbReference>
<keyword evidence="4 6" id="KW-1133">Transmembrane helix</keyword>
<name>A0ABQ9ITP1_9CUCU</name>
<accession>A0ABQ9ITP1</accession>
<comment type="caution">
    <text evidence="7">The sequence shown here is derived from an EMBL/GenBank/DDBJ whole genome shotgun (WGS) entry which is preliminary data.</text>
</comment>
<reference evidence="7" key="1">
    <citation type="journal article" date="2023" name="Insect Mol. Biol.">
        <title>Genome sequencing provides insights into the evolution of gene families encoding plant cell wall-degrading enzymes in longhorned beetles.</title>
        <authorList>
            <person name="Shin N.R."/>
            <person name="Okamura Y."/>
            <person name="Kirsch R."/>
            <person name="Pauchet Y."/>
        </authorList>
    </citation>
    <scope>NUCLEOTIDE SEQUENCE</scope>
    <source>
        <strain evidence="7">MMC_N1</strain>
    </source>
</reference>
<dbReference type="InterPro" id="IPR007603">
    <property type="entry name" value="Choline_transptr-like"/>
</dbReference>
<feature type="transmembrane region" description="Helical" evidence="6">
    <location>
        <begin position="165"/>
        <end position="186"/>
    </location>
</feature>
<proteinExistence type="inferred from homology"/>
<feature type="transmembrane region" description="Helical" evidence="6">
    <location>
        <begin position="46"/>
        <end position="64"/>
    </location>
</feature>
<evidence type="ECO:0000256" key="6">
    <source>
        <dbReference type="RuleBase" id="RU368066"/>
    </source>
</evidence>
<dbReference type="PANTHER" id="PTHR12385:SF96">
    <property type="entry name" value="CHOLINE TRANSPORTER-LIKE PROTEIN"/>
    <property type="match status" value="1"/>
</dbReference>
<dbReference type="Proteomes" id="UP001162164">
    <property type="component" value="Unassembled WGS sequence"/>
</dbReference>
<comment type="similarity">
    <text evidence="2 6">Belongs to the CTL (choline transporter-like) family.</text>
</comment>
<evidence type="ECO:0000256" key="2">
    <source>
        <dbReference type="ARBA" id="ARBA00007168"/>
    </source>
</evidence>
<feature type="transmembrane region" description="Helical" evidence="6">
    <location>
        <begin position="374"/>
        <end position="398"/>
    </location>
</feature>
<comment type="function">
    <text evidence="6">Choline transporter.</text>
</comment>
<feature type="transmembrane region" description="Helical" evidence="6">
    <location>
        <begin position="467"/>
        <end position="490"/>
    </location>
</feature>
<feature type="transmembrane region" description="Helical" evidence="6">
    <location>
        <begin position="502"/>
        <end position="523"/>
    </location>
</feature>
<comment type="subcellular location">
    <subcellularLocation>
        <location evidence="6">Cell membrane</location>
        <topology evidence="6">Multi-pass membrane protein</topology>
    </subcellularLocation>
    <subcellularLocation>
        <location evidence="1">Membrane</location>
        <topology evidence="1">Multi-pass membrane protein</topology>
    </subcellularLocation>
</comment>
<evidence type="ECO:0000256" key="5">
    <source>
        <dbReference type="ARBA" id="ARBA00023136"/>
    </source>
</evidence>
<dbReference type="EMBL" id="JAPWTJ010002772">
    <property type="protein sequence ID" value="KAJ8964472.1"/>
    <property type="molecule type" value="Genomic_DNA"/>
</dbReference>
<evidence type="ECO:0000313" key="8">
    <source>
        <dbReference type="Proteomes" id="UP001162164"/>
    </source>
</evidence>
<dbReference type="PANTHER" id="PTHR12385">
    <property type="entry name" value="CHOLINE TRANSPORTER-LIKE (SLC FAMILY 44)"/>
    <property type="match status" value="1"/>
</dbReference>
<evidence type="ECO:0000256" key="3">
    <source>
        <dbReference type="ARBA" id="ARBA00022692"/>
    </source>
</evidence>
<feature type="transmembrane region" description="Helical" evidence="6">
    <location>
        <begin position="326"/>
        <end position="354"/>
    </location>
</feature>
<keyword evidence="5 6" id="KW-0472">Membrane</keyword>